<comment type="caution">
    <text evidence="2">The sequence shown here is derived from an EMBL/GenBank/DDBJ whole genome shotgun (WGS) entry which is preliminary data.</text>
</comment>
<protein>
    <submittedName>
        <fullName evidence="2">VWA domain-containing protein</fullName>
    </submittedName>
</protein>
<evidence type="ECO:0000313" key="2">
    <source>
        <dbReference type="EMBL" id="MEG3436420.1"/>
    </source>
</evidence>
<dbReference type="SMART" id="SM00327">
    <property type="entry name" value="VWA"/>
    <property type="match status" value="1"/>
</dbReference>
<sequence>MTLKVRVRDDRRALISGLKAENFEVKTTAADRKEFQYSLTSPEMEIAPPDRVRPDPAYLIILLDMSGSMKNRDRSGRVKLQGAIEGIQKFLETIETQKLPAEIALVPFGEGCANAYRVDRETLQKSLEPAPYTGTKDRLDELAKTEVCASTNLYQPLDEAIDFLATSERFQTESSGTPPRLSVILFTDGFDADPDRDSEARRFQDTLDLLARFPRITVHTMGYGEPLDRLRARAHCRPDIDRQPLTVNNLLKYCKLPSGEDIREFIVDRDRLTAIARGTKEGIDRFPRSAAEVSRDLVEFLTALREYEITYRQPTADRATLHRAKVIVNAPDRGISSLVSEPHEFRLPNFLYRTLSVPERVAIFLGTIAAAAFGTRRFRAWSQQLKEQSRRNLQG</sequence>
<dbReference type="InterPro" id="IPR002035">
    <property type="entry name" value="VWF_A"/>
</dbReference>
<dbReference type="Gene3D" id="3.40.50.410">
    <property type="entry name" value="von Willebrand factor, type A domain"/>
    <property type="match status" value="1"/>
</dbReference>
<proteinExistence type="predicted"/>
<dbReference type="InterPro" id="IPR036465">
    <property type="entry name" value="vWFA_dom_sf"/>
</dbReference>
<evidence type="ECO:0000313" key="3">
    <source>
        <dbReference type="Proteomes" id="UP001328733"/>
    </source>
</evidence>
<evidence type="ECO:0000259" key="1">
    <source>
        <dbReference type="PROSITE" id="PS50234"/>
    </source>
</evidence>
<accession>A0AAW9QMN3</accession>
<gene>
    <name evidence="2" type="ORF">V0288_04750</name>
</gene>
<keyword evidence="3" id="KW-1185">Reference proteome</keyword>
<dbReference type="CDD" id="cd00198">
    <property type="entry name" value="vWFA"/>
    <property type="match status" value="1"/>
</dbReference>
<reference evidence="2 3" key="1">
    <citation type="submission" date="2024-01" db="EMBL/GenBank/DDBJ databases">
        <title>Genomic insights into the taxonomy and metabolism of the cyanobacterium Pannus brasiliensis CCIBt3594.</title>
        <authorList>
            <person name="Machado M."/>
            <person name="Botero N.B."/>
            <person name="Andreote A.P.D."/>
            <person name="Feitosa A.M.T."/>
            <person name="Popin R."/>
            <person name="Sivonen K."/>
            <person name="Fiore M.F."/>
        </authorList>
    </citation>
    <scope>NUCLEOTIDE SEQUENCE [LARGE SCALE GENOMIC DNA]</scope>
    <source>
        <strain evidence="2 3">CCIBt3594</strain>
    </source>
</reference>
<dbReference type="Proteomes" id="UP001328733">
    <property type="component" value="Unassembled WGS sequence"/>
</dbReference>
<dbReference type="SUPFAM" id="SSF53300">
    <property type="entry name" value="vWA-like"/>
    <property type="match status" value="1"/>
</dbReference>
<dbReference type="AlphaFoldDB" id="A0AAW9QMN3"/>
<organism evidence="2 3">
    <name type="scientific">Pannus brasiliensis CCIBt3594</name>
    <dbReference type="NCBI Taxonomy" id="1427578"/>
    <lineage>
        <taxon>Bacteria</taxon>
        <taxon>Bacillati</taxon>
        <taxon>Cyanobacteriota</taxon>
        <taxon>Cyanophyceae</taxon>
        <taxon>Oscillatoriophycideae</taxon>
        <taxon>Chroococcales</taxon>
        <taxon>Microcystaceae</taxon>
        <taxon>Pannus</taxon>
    </lineage>
</organism>
<dbReference type="EMBL" id="JBAFSM010000006">
    <property type="protein sequence ID" value="MEG3436420.1"/>
    <property type="molecule type" value="Genomic_DNA"/>
</dbReference>
<dbReference type="RefSeq" id="WP_332863875.1">
    <property type="nucleotide sequence ID" value="NZ_JBAFSM010000006.1"/>
</dbReference>
<feature type="domain" description="VWFA" evidence="1">
    <location>
        <begin position="58"/>
        <end position="266"/>
    </location>
</feature>
<dbReference type="PROSITE" id="PS50234">
    <property type="entry name" value="VWFA"/>
    <property type="match status" value="1"/>
</dbReference>
<name>A0AAW9QMN3_9CHRO</name>